<dbReference type="PROSITE" id="PS01184">
    <property type="entry name" value="UBIE_2"/>
    <property type="match status" value="1"/>
</dbReference>
<evidence type="ECO:0000256" key="2">
    <source>
        <dbReference type="ARBA" id="ARBA00022603"/>
    </source>
</evidence>
<comment type="caution">
    <text evidence="6">Lacks conserved residue(s) required for the propagation of feature annotation.</text>
</comment>
<dbReference type="PROSITE" id="PS01183">
    <property type="entry name" value="UBIE_1"/>
    <property type="match status" value="1"/>
</dbReference>
<dbReference type="AlphaFoldDB" id="A0A2U2AD73"/>
<feature type="binding site" evidence="6">
    <location>
        <position position="77"/>
    </location>
    <ligand>
        <name>S-adenosyl-L-methionine</name>
        <dbReference type="ChEBI" id="CHEBI:59789"/>
    </ligand>
</feature>
<evidence type="ECO:0000313" key="8">
    <source>
        <dbReference type="Proteomes" id="UP000245020"/>
    </source>
</evidence>
<gene>
    <name evidence="6" type="primary">ubiE</name>
    <name evidence="7" type="ORF">DC083_08310</name>
</gene>
<comment type="caution">
    <text evidence="7">The sequence shown here is derived from an EMBL/GenBank/DDBJ whole genome shotgun (WGS) entry which is preliminary data.</text>
</comment>
<keyword evidence="5 6" id="KW-0949">S-adenosyl-L-methionine</keyword>
<dbReference type="GO" id="GO:0043770">
    <property type="term" value="F:demethylmenaquinone methyltransferase activity"/>
    <property type="evidence" value="ECO:0007669"/>
    <property type="project" value="UniProtKB-UniRule"/>
</dbReference>
<comment type="function">
    <text evidence="6">Methyltransferase required for the conversion of demethylmenaquinol (DMKH2) to menaquinol (MKH2) and the conversion of 2-polyprenyl-6-methoxy-1,4-benzoquinol (DDMQH2) to 2-polyprenyl-3-methyl-6-methoxy-1,4-benzoquinol (DMQH2).</text>
</comment>
<dbReference type="Gene3D" id="3.40.50.150">
    <property type="entry name" value="Vaccinia Virus protein VP39"/>
    <property type="match status" value="1"/>
</dbReference>
<evidence type="ECO:0000313" key="7">
    <source>
        <dbReference type="EMBL" id="PWD80608.1"/>
    </source>
</evidence>
<dbReference type="InterPro" id="IPR023576">
    <property type="entry name" value="UbiE/COQ5_MeTrFase_CS"/>
</dbReference>
<keyword evidence="1 6" id="KW-0474">Menaquinone biosynthesis</keyword>
<dbReference type="InterPro" id="IPR004033">
    <property type="entry name" value="UbiE/COQ5_MeTrFase"/>
</dbReference>
<comment type="similarity">
    <text evidence="6">Belongs to the class I-like SAM-binding methyltransferase superfamily. MenG/UbiE family.</text>
</comment>
<dbReference type="UniPathway" id="UPA00232"/>
<evidence type="ECO:0000256" key="6">
    <source>
        <dbReference type="HAMAP-Rule" id="MF_01813"/>
    </source>
</evidence>
<dbReference type="PANTHER" id="PTHR43591:SF24">
    <property type="entry name" value="2-METHOXY-6-POLYPRENYL-1,4-BENZOQUINOL METHYLASE, MITOCHONDRIAL"/>
    <property type="match status" value="1"/>
</dbReference>
<dbReference type="HAMAP" id="MF_01813">
    <property type="entry name" value="MenG_UbiE_methyltr"/>
    <property type="match status" value="1"/>
</dbReference>
<dbReference type="EMBL" id="QEWQ01000005">
    <property type="protein sequence ID" value="PWD80608.1"/>
    <property type="molecule type" value="Genomic_DNA"/>
</dbReference>
<dbReference type="PROSITE" id="PS51608">
    <property type="entry name" value="SAM_MT_UBIE"/>
    <property type="match status" value="1"/>
</dbReference>
<comment type="catalytic activity">
    <reaction evidence="6">
        <text>a 2-methoxy-6-(all-trans-polyprenyl)benzene-1,4-diol + S-adenosyl-L-methionine = a 5-methoxy-2-methyl-3-(all-trans-polyprenyl)benzene-1,4-diol + S-adenosyl-L-homocysteine + H(+)</text>
        <dbReference type="Rhea" id="RHEA:28286"/>
        <dbReference type="Rhea" id="RHEA-COMP:10858"/>
        <dbReference type="Rhea" id="RHEA-COMP:10859"/>
        <dbReference type="ChEBI" id="CHEBI:15378"/>
        <dbReference type="ChEBI" id="CHEBI:57856"/>
        <dbReference type="ChEBI" id="CHEBI:59789"/>
        <dbReference type="ChEBI" id="CHEBI:84166"/>
        <dbReference type="ChEBI" id="CHEBI:84167"/>
        <dbReference type="EC" id="2.1.1.201"/>
    </reaction>
</comment>
<dbReference type="SUPFAM" id="SSF53335">
    <property type="entry name" value="S-adenosyl-L-methionine-dependent methyltransferases"/>
    <property type="match status" value="1"/>
</dbReference>
<dbReference type="GO" id="GO:0032259">
    <property type="term" value="P:methylation"/>
    <property type="evidence" value="ECO:0007669"/>
    <property type="project" value="UniProtKB-KW"/>
</dbReference>
<dbReference type="NCBIfam" id="NF001244">
    <property type="entry name" value="PRK00216.1-5"/>
    <property type="match status" value="1"/>
</dbReference>
<keyword evidence="3 6" id="KW-0808">Transferase</keyword>
<organism evidence="7 8">
    <name type="scientific">Ignatzschineria ureiclastica</name>
    <dbReference type="NCBI Taxonomy" id="472582"/>
    <lineage>
        <taxon>Bacteria</taxon>
        <taxon>Pseudomonadati</taxon>
        <taxon>Pseudomonadota</taxon>
        <taxon>Gammaproteobacteria</taxon>
        <taxon>Cardiobacteriales</taxon>
        <taxon>Ignatzschineriaceae</taxon>
        <taxon>Ignatzschineria</taxon>
    </lineage>
</organism>
<dbReference type="GO" id="GO:0009234">
    <property type="term" value="P:menaquinone biosynthetic process"/>
    <property type="evidence" value="ECO:0007669"/>
    <property type="project" value="UniProtKB-UniRule"/>
</dbReference>
<dbReference type="PANTHER" id="PTHR43591">
    <property type="entry name" value="METHYLTRANSFERASE"/>
    <property type="match status" value="1"/>
</dbReference>
<dbReference type="NCBIfam" id="NF001240">
    <property type="entry name" value="PRK00216.1-1"/>
    <property type="match status" value="1"/>
</dbReference>
<dbReference type="InterPro" id="IPR029063">
    <property type="entry name" value="SAM-dependent_MTases_sf"/>
</dbReference>
<evidence type="ECO:0000256" key="1">
    <source>
        <dbReference type="ARBA" id="ARBA00022428"/>
    </source>
</evidence>
<dbReference type="Pfam" id="PF01209">
    <property type="entry name" value="Ubie_methyltran"/>
    <property type="match status" value="1"/>
</dbReference>
<protein>
    <recommendedName>
        <fullName evidence="6">Ubiquinone/menaquinone biosynthesis C-methyltransferase UbiE</fullName>
        <ecNumber evidence="6">2.1.1.163</ecNumber>
        <ecNumber evidence="6">2.1.1.201</ecNumber>
    </recommendedName>
    <alternativeName>
        <fullName evidence="6">2-methoxy-6-polyprenyl-1,4-benzoquinol methylase</fullName>
    </alternativeName>
    <alternativeName>
        <fullName evidence="6">Demethylmenaquinone methyltransferase</fullName>
    </alternativeName>
</protein>
<proteinExistence type="inferred from homology"/>
<comment type="catalytic activity">
    <reaction evidence="6">
        <text>a 2-demethylmenaquinol + S-adenosyl-L-methionine = a menaquinol + S-adenosyl-L-homocysteine + H(+)</text>
        <dbReference type="Rhea" id="RHEA:42640"/>
        <dbReference type="Rhea" id="RHEA-COMP:9539"/>
        <dbReference type="Rhea" id="RHEA-COMP:9563"/>
        <dbReference type="ChEBI" id="CHEBI:15378"/>
        <dbReference type="ChEBI" id="CHEBI:18151"/>
        <dbReference type="ChEBI" id="CHEBI:55437"/>
        <dbReference type="ChEBI" id="CHEBI:57856"/>
        <dbReference type="ChEBI" id="CHEBI:59789"/>
        <dbReference type="EC" id="2.1.1.163"/>
    </reaction>
</comment>
<dbReference type="EC" id="2.1.1.201" evidence="6"/>
<dbReference type="GO" id="GO:0009060">
    <property type="term" value="P:aerobic respiration"/>
    <property type="evidence" value="ECO:0007669"/>
    <property type="project" value="UniProtKB-UniRule"/>
</dbReference>
<keyword evidence="8" id="KW-1185">Reference proteome</keyword>
<dbReference type="UniPathway" id="UPA00079">
    <property type="reaction ID" value="UER00169"/>
</dbReference>
<reference evidence="8" key="1">
    <citation type="submission" date="2018-05" db="EMBL/GenBank/DDBJ databases">
        <title>Ignatzschineria dubaiensis sp. nov., isolated from necrotic foot tissues of dromedaries (Camelus dromedarius) and associated maggots in Dubai, United Arab Emirates.</title>
        <authorList>
            <person name="Tsang C.C."/>
            <person name="Tang J.Y.M."/>
            <person name="Fong J.Y.H."/>
            <person name="Kinne J."/>
            <person name="Lee H.H."/>
            <person name="Joseph M."/>
            <person name="Jose S."/>
            <person name="Schuster R.K."/>
            <person name="Tang Y."/>
            <person name="Sivakumar S."/>
            <person name="Chen J.H.K."/>
            <person name="Teng J.L.L."/>
            <person name="Lau S.K.P."/>
            <person name="Wernery U."/>
            <person name="Woo P.C.Y."/>
        </authorList>
    </citation>
    <scope>NUCLEOTIDE SEQUENCE [LARGE SCALE GENOMIC DNA]</scope>
    <source>
        <strain evidence="8">KCTC 22644</strain>
    </source>
</reference>
<accession>A0A2U2AD73</accession>
<evidence type="ECO:0000256" key="3">
    <source>
        <dbReference type="ARBA" id="ARBA00022679"/>
    </source>
</evidence>
<dbReference type="NCBIfam" id="TIGR01934">
    <property type="entry name" value="MenG_MenH_UbiE"/>
    <property type="match status" value="1"/>
</dbReference>
<dbReference type="OrthoDB" id="9808140at2"/>
<evidence type="ECO:0000256" key="4">
    <source>
        <dbReference type="ARBA" id="ARBA00022688"/>
    </source>
</evidence>
<comment type="pathway">
    <text evidence="6">Cofactor biosynthesis; ubiquinone biosynthesis.</text>
</comment>
<dbReference type="EC" id="2.1.1.163" evidence="6"/>
<dbReference type="GO" id="GO:0008425">
    <property type="term" value="F:2-methoxy-6-polyprenyl-1,4-benzoquinol methyltransferase activity"/>
    <property type="evidence" value="ECO:0007669"/>
    <property type="project" value="UniProtKB-UniRule"/>
</dbReference>
<name>A0A2U2AD73_9GAMM</name>
<dbReference type="FunFam" id="3.40.50.150:FF:000014">
    <property type="entry name" value="Ubiquinone/menaquinone biosynthesis C-methyltransferase UbiE"/>
    <property type="match status" value="1"/>
</dbReference>
<keyword evidence="4 6" id="KW-0831">Ubiquinone biosynthesis</keyword>
<sequence>MKEKRIMSEEKTHFGYQTVDRDEKEAKVAEVFHSVASRYDVMNDVMSFGIHRLWKNTALSLSGARRGQKVLDLAGGTGDLTKRLSQRVGAEGLVVLSDINESMLEEGRKRLINEGIVGNVEFKQINAEQIPFEDATFDLVTIGFGLRNVTDKMKALKEMRRVLKPGGRLLVLEFSKPVVPGLGTLYDFYSFQIIPRMGELIAKDGDSYRYLSESIRMHPPQEELRDMMLEAGFDEVDYKNLTGGIVAIHRGFVY</sequence>
<dbReference type="Proteomes" id="UP000245020">
    <property type="component" value="Unassembled WGS sequence"/>
</dbReference>
<dbReference type="CDD" id="cd02440">
    <property type="entry name" value="AdoMet_MTases"/>
    <property type="match status" value="1"/>
</dbReference>
<feature type="binding site" evidence="6">
    <location>
        <position position="98"/>
    </location>
    <ligand>
        <name>S-adenosyl-L-methionine</name>
        <dbReference type="ChEBI" id="CHEBI:59789"/>
    </ligand>
</feature>
<evidence type="ECO:0000256" key="5">
    <source>
        <dbReference type="ARBA" id="ARBA00022691"/>
    </source>
</evidence>
<comment type="pathway">
    <text evidence="6">Quinol/quinone metabolism; menaquinone biosynthesis; menaquinol from 1,4-dihydroxy-2-naphthoate: step 2/2.</text>
</comment>
<feature type="binding site" evidence="6">
    <location>
        <begin position="126"/>
        <end position="127"/>
    </location>
    <ligand>
        <name>S-adenosyl-L-methionine</name>
        <dbReference type="ChEBI" id="CHEBI:59789"/>
    </ligand>
</feature>
<keyword evidence="2 6" id="KW-0489">Methyltransferase</keyword>